<accession>A0A7W7QNH3</accession>
<dbReference type="CDD" id="cd06558">
    <property type="entry name" value="crotonase-like"/>
    <property type="match status" value="1"/>
</dbReference>
<dbReference type="GO" id="GO:0016829">
    <property type="term" value="F:lyase activity"/>
    <property type="evidence" value="ECO:0007669"/>
    <property type="project" value="UniProtKB-KW"/>
</dbReference>
<comment type="similarity">
    <text evidence="1 3">Belongs to the enoyl-CoA hydratase/isomerase family.</text>
</comment>
<dbReference type="PROSITE" id="PS00166">
    <property type="entry name" value="ENOYL_COA_HYDRATASE"/>
    <property type="match status" value="1"/>
</dbReference>
<keyword evidence="5" id="KW-1185">Reference proteome</keyword>
<protein>
    <submittedName>
        <fullName evidence="4">Enoyl-CoA hydratase/carnithine racemase</fullName>
    </submittedName>
</protein>
<dbReference type="PANTHER" id="PTHR11941:SF127">
    <property type="entry name" value="ENOYL-COA HYDRATASE ECHA18 (ENOYL HYDRASE) (UNSATURATED ACYL-COA HYDRATASE) (CROTONASE)-RELATED"/>
    <property type="match status" value="1"/>
</dbReference>
<dbReference type="InterPro" id="IPR018376">
    <property type="entry name" value="Enoyl-CoA_hyd/isom_CS"/>
</dbReference>
<evidence type="ECO:0000313" key="4">
    <source>
        <dbReference type="EMBL" id="MBB4916758.1"/>
    </source>
</evidence>
<organism evidence="4 5">
    <name type="scientific">Streptosporangium saharense</name>
    <dbReference type="NCBI Taxonomy" id="1706840"/>
    <lineage>
        <taxon>Bacteria</taxon>
        <taxon>Bacillati</taxon>
        <taxon>Actinomycetota</taxon>
        <taxon>Actinomycetes</taxon>
        <taxon>Streptosporangiales</taxon>
        <taxon>Streptosporangiaceae</taxon>
        <taxon>Streptosporangium</taxon>
    </lineage>
</organism>
<sequence>MEIFNGFELSADGHVATLRINRPAKRNAMTVEMWRALPTILAPLVDDPAVRVLVLTGADGTFCSGADISEIAGLAEAGDDTGLTAVAEEALAAFPKPTIAMIEGFCVGGGCQLAMACDLRLAAEDARFGITPARLGVVYPLSATRRLVGLVGPSAAKLLLYSADLVDAPAALRTGLVDEVHPPRELGERVYGLARTFAGRSQLTLTATKEIIGDIVAGGDAETRVREWQSRSREEQAEGIAAFLEGRPARFPWSRGYSGDMTS</sequence>
<name>A0A7W7QNH3_9ACTN</name>
<gene>
    <name evidence="4" type="ORF">FHS44_003846</name>
</gene>
<reference evidence="4 5" key="1">
    <citation type="submission" date="2020-08" db="EMBL/GenBank/DDBJ databases">
        <title>Genomic Encyclopedia of Type Strains, Phase III (KMG-III): the genomes of soil and plant-associated and newly described type strains.</title>
        <authorList>
            <person name="Whitman W."/>
        </authorList>
    </citation>
    <scope>NUCLEOTIDE SEQUENCE [LARGE SCALE GENOMIC DNA]</scope>
    <source>
        <strain evidence="4 5">CECT 8840</strain>
    </source>
</reference>
<dbReference type="AlphaFoldDB" id="A0A7W7QNH3"/>
<evidence type="ECO:0000256" key="3">
    <source>
        <dbReference type="RuleBase" id="RU003707"/>
    </source>
</evidence>
<dbReference type="InterPro" id="IPR001753">
    <property type="entry name" value="Enoyl-CoA_hydra/iso"/>
</dbReference>
<evidence type="ECO:0000256" key="1">
    <source>
        <dbReference type="ARBA" id="ARBA00005254"/>
    </source>
</evidence>
<dbReference type="Gene3D" id="3.90.226.10">
    <property type="entry name" value="2-enoyl-CoA Hydratase, Chain A, domain 1"/>
    <property type="match status" value="1"/>
</dbReference>
<dbReference type="GO" id="GO:0006635">
    <property type="term" value="P:fatty acid beta-oxidation"/>
    <property type="evidence" value="ECO:0007669"/>
    <property type="project" value="TreeGrafter"/>
</dbReference>
<evidence type="ECO:0000256" key="2">
    <source>
        <dbReference type="ARBA" id="ARBA00023239"/>
    </source>
</evidence>
<dbReference type="PANTHER" id="PTHR11941">
    <property type="entry name" value="ENOYL-COA HYDRATASE-RELATED"/>
    <property type="match status" value="1"/>
</dbReference>
<dbReference type="EMBL" id="JACHJP010000003">
    <property type="protein sequence ID" value="MBB4916758.1"/>
    <property type="molecule type" value="Genomic_DNA"/>
</dbReference>
<dbReference type="Gene3D" id="1.10.12.10">
    <property type="entry name" value="Lyase 2-enoyl-coa Hydratase, Chain A, domain 2"/>
    <property type="match status" value="1"/>
</dbReference>
<keyword evidence="2" id="KW-0456">Lyase</keyword>
<dbReference type="InterPro" id="IPR029045">
    <property type="entry name" value="ClpP/crotonase-like_dom_sf"/>
</dbReference>
<dbReference type="Pfam" id="PF00378">
    <property type="entry name" value="ECH_1"/>
    <property type="match status" value="1"/>
</dbReference>
<dbReference type="Proteomes" id="UP000552644">
    <property type="component" value="Unassembled WGS sequence"/>
</dbReference>
<comment type="caution">
    <text evidence="4">The sequence shown here is derived from an EMBL/GenBank/DDBJ whole genome shotgun (WGS) entry which is preliminary data.</text>
</comment>
<dbReference type="RefSeq" id="WP_312863718.1">
    <property type="nucleotide sequence ID" value="NZ_JACHJP010000003.1"/>
</dbReference>
<evidence type="ECO:0000313" key="5">
    <source>
        <dbReference type="Proteomes" id="UP000552644"/>
    </source>
</evidence>
<dbReference type="SUPFAM" id="SSF52096">
    <property type="entry name" value="ClpP/crotonase"/>
    <property type="match status" value="1"/>
</dbReference>
<dbReference type="InterPro" id="IPR014748">
    <property type="entry name" value="Enoyl-CoA_hydra_C"/>
</dbReference>
<proteinExistence type="inferred from homology"/>